<keyword evidence="7 8" id="KW-0505">Motor protein</keyword>
<evidence type="ECO:0000256" key="4">
    <source>
        <dbReference type="ARBA" id="ARBA00022840"/>
    </source>
</evidence>
<feature type="region of interest" description="Disordered" evidence="9">
    <location>
        <begin position="523"/>
        <end position="549"/>
    </location>
</feature>
<dbReference type="InterPro" id="IPR036961">
    <property type="entry name" value="Kinesin_motor_dom_sf"/>
</dbReference>
<dbReference type="VEuPathDB" id="VectorBase:ACON2_038068"/>
<keyword evidence="4 7" id="KW-0067">ATP-binding</keyword>
<reference evidence="11" key="1">
    <citation type="submission" date="2022-08" db="UniProtKB">
        <authorList>
            <consortium name="EnsemblMetazoa"/>
        </authorList>
    </citation>
    <scope>IDENTIFICATION</scope>
</reference>
<dbReference type="EnsemblMetazoa" id="ACOM040828-RA">
    <property type="protein sequence ID" value="ACOM040828-PA.1"/>
    <property type="gene ID" value="ACOM040828"/>
</dbReference>
<dbReference type="SMART" id="SM00129">
    <property type="entry name" value="KISc"/>
    <property type="match status" value="1"/>
</dbReference>
<dbReference type="Pfam" id="PF00225">
    <property type="entry name" value="Kinesin"/>
    <property type="match status" value="1"/>
</dbReference>
<keyword evidence="3 7" id="KW-0547">Nucleotide-binding</keyword>
<dbReference type="AlphaFoldDB" id="A0A8W7Q0C5"/>
<dbReference type="GO" id="GO:0007018">
    <property type="term" value="P:microtubule-based movement"/>
    <property type="evidence" value="ECO:0007669"/>
    <property type="project" value="InterPro"/>
</dbReference>
<feature type="binding site" evidence="7">
    <location>
        <begin position="41"/>
        <end position="48"/>
    </location>
    <ligand>
        <name>ATP</name>
        <dbReference type="ChEBI" id="CHEBI:30616"/>
    </ligand>
</feature>
<dbReference type="PANTHER" id="PTHR47969:SF15">
    <property type="entry name" value="CHROMOSOME-ASSOCIATED KINESIN KIF4A-RELATED"/>
    <property type="match status" value="1"/>
</dbReference>
<name>A0A8W7Q0C5_ANOCL</name>
<feature type="domain" description="Kinesin motor" evidence="10">
    <location>
        <begin position="1"/>
        <end position="280"/>
    </location>
</feature>
<dbReference type="InterPro" id="IPR027640">
    <property type="entry name" value="Kinesin-like_fam"/>
</dbReference>
<dbReference type="GO" id="GO:0005874">
    <property type="term" value="C:microtubule"/>
    <property type="evidence" value="ECO:0007669"/>
    <property type="project" value="UniProtKB-KW"/>
</dbReference>
<dbReference type="Gene3D" id="3.40.850.10">
    <property type="entry name" value="Kinesin motor domain"/>
    <property type="match status" value="1"/>
</dbReference>
<dbReference type="GO" id="GO:0008017">
    <property type="term" value="F:microtubule binding"/>
    <property type="evidence" value="ECO:0007669"/>
    <property type="project" value="InterPro"/>
</dbReference>
<dbReference type="FunFam" id="3.40.850.10:FF:000082">
    <property type="entry name" value="OSM3-like kinesin"/>
    <property type="match status" value="1"/>
</dbReference>
<sequence>MFTYDAVYDCLSTQQTIYDEVVRPLVSSVMEGFNGCVFAYGQTGTGKTHTMEGIKNDPEQKGIIPRAFEQVWAHINRAQNMNFLVAVSYLEIYMEELRDLLKPNSTSSLELRERDGGIVVPNLHSVLCKSVEDMLHVMHQGNKNRTVGFTNMNEHSSRSHAIFLIKIEMCEAGSTLVKVGKLNLIDLAGSERQSKTGATAERLKEASKINRALSSLGNVISALAEKSPHVPYRDSKLTRLLQDSLGGNSKTIMIANIGPSEFNYNETLTTLRYAHRAKTIENKPVKNEDPQDTKLREYQNEIAELRKLISERQKRERTAKYDDEAEEWFLNGSMMLNNHQMLTRPVADPSRRRPMSEYALQMIKTKSSDAIRYKGENILDYELDMPLRTTYEYSNPKVSASLQAVLAEAMQTEDDIDITDQSNYASMMKMRLDQITKRNVQEHAASATTGSAAGSSGIMGGSTGSVAGVNGSTGSVHIGSGIMTAGGSSTSRARSSVYNRGKSAAPAFGAHSAAPVKKVSTSALTSSSHGGTGAGAGHMFPKARGLIPK</sequence>
<keyword evidence="6" id="KW-0206">Cytoskeleton</keyword>
<accession>A0A8W7Q0C5</accession>
<evidence type="ECO:0000259" key="10">
    <source>
        <dbReference type="PROSITE" id="PS50067"/>
    </source>
</evidence>
<dbReference type="GO" id="GO:0005875">
    <property type="term" value="C:microtubule associated complex"/>
    <property type="evidence" value="ECO:0007669"/>
    <property type="project" value="TreeGrafter"/>
</dbReference>
<dbReference type="GO" id="GO:0005524">
    <property type="term" value="F:ATP binding"/>
    <property type="evidence" value="ECO:0007669"/>
    <property type="project" value="UniProtKB-UniRule"/>
</dbReference>
<evidence type="ECO:0000256" key="8">
    <source>
        <dbReference type="RuleBase" id="RU000394"/>
    </source>
</evidence>
<proteinExistence type="inferred from homology"/>
<dbReference type="PROSITE" id="PS50067">
    <property type="entry name" value="KINESIN_MOTOR_2"/>
    <property type="match status" value="1"/>
</dbReference>
<evidence type="ECO:0000256" key="2">
    <source>
        <dbReference type="ARBA" id="ARBA00022490"/>
    </source>
</evidence>
<evidence type="ECO:0000313" key="11">
    <source>
        <dbReference type="EnsemblMetazoa" id="ACOM040828-PA.1"/>
    </source>
</evidence>
<dbReference type="Proteomes" id="UP000075882">
    <property type="component" value="Unassembled WGS sequence"/>
</dbReference>
<dbReference type="InterPro" id="IPR001752">
    <property type="entry name" value="Kinesin_motor_dom"/>
</dbReference>
<dbReference type="PANTHER" id="PTHR47969">
    <property type="entry name" value="CHROMOSOME-ASSOCIATED KINESIN KIF4A-RELATED"/>
    <property type="match status" value="1"/>
</dbReference>
<evidence type="ECO:0000256" key="9">
    <source>
        <dbReference type="SAM" id="MobiDB-lite"/>
    </source>
</evidence>
<protein>
    <recommendedName>
        <fullName evidence="8">Kinesin-like protein</fullName>
    </recommendedName>
</protein>
<dbReference type="PRINTS" id="PR00380">
    <property type="entry name" value="KINESINHEAVY"/>
</dbReference>
<dbReference type="GO" id="GO:0003777">
    <property type="term" value="F:microtubule motor activity"/>
    <property type="evidence" value="ECO:0007669"/>
    <property type="project" value="InterPro"/>
</dbReference>
<comment type="subcellular location">
    <subcellularLocation>
        <location evidence="1">Cytoplasm</location>
        <location evidence="1">Cytoskeleton</location>
    </subcellularLocation>
</comment>
<evidence type="ECO:0000256" key="7">
    <source>
        <dbReference type="PROSITE-ProRule" id="PRU00283"/>
    </source>
</evidence>
<evidence type="ECO:0000256" key="5">
    <source>
        <dbReference type="ARBA" id="ARBA00023054"/>
    </source>
</evidence>
<organism evidence="11">
    <name type="scientific">Anopheles coluzzii</name>
    <name type="common">African malaria mosquito</name>
    <dbReference type="NCBI Taxonomy" id="1518534"/>
    <lineage>
        <taxon>Eukaryota</taxon>
        <taxon>Metazoa</taxon>
        <taxon>Ecdysozoa</taxon>
        <taxon>Arthropoda</taxon>
        <taxon>Hexapoda</taxon>
        <taxon>Insecta</taxon>
        <taxon>Pterygota</taxon>
        <taxon>Neoptera</taxon>
        <taxon>Endopterygota</taxon>
        <taxon>Diptera</taxon>
        <taxon>Nematocera</taxon>
        <taxon>Culicoidea</taxon>
        <taxon>Culicidae</taxon>
        <taxon>Anophelinae</taxon>
        <taxon>Anopheles</taxon>
    </lineage>
</organism>
<keyword evidence="2" id="KW-0963">Cytoplasm</keyword>
<dbReference type="InterPro" id="IPR019821">
    <property type="entry name" value="Kinesin_motor_CS"/>
</dbReference>
<evidence type="ECO:0000256" key="1">
    <source>
        <dbReference type="ARBA" id="ARBA00004245"/>
    </source>
</evidence>
<dbReference type="InterPro" id="IPR027417">
    <property type="entry name" value="P-loop_NTPase"/>
</dbReference>
<comment type="similarity">
    <text evidence="7 8">Belongs to the TRAFAC class myosin-kinesin ATPase superfamily. Kinesin family.</text>
</comment>
<keyword evidence="5" id="KW-0175">Coiled coil</keyword>
<dbReference type="SUPFAM" id="SSF52540">
    <property type="entry name" value="P-loop containing nucleoside triphosphate hydrolases"/>
    <property type="match status" value="1"/>
</dbReference>
<evidence type="ECO:0000256" key="3">
    <source>
        <dbReference type="ARBA" id="ARBA00022741"/>
    </source>
</evidence>
<dbReference type="GO" id="GO:0051231">
    <property type="term" value="P:spindle elongation"/>
    <property type="evidence" value="ECO:0007669"/>
    <property type="project" value="TreeGrafter"/>
</dbReference>
<keyword evidence="8" id="KW-0493">Microtubule</keyword>
<dbReference type="PROSITE" id="PS00411">
    <property type="entry name" value="KINESIN_MOTOR_1"/>
    <property type="match status" value="1"/>
</dbReference>
<evidence type="ECO:0000256" key="6">
    <source>
        <dbReference type="ARBA" id="ARBA00023212"/>
    </source>
</evidence>
<dbReference type="GO" id="GO:0007052">
    <property type="term" value="P:mitotic spindle organization"/>
    <property type="evidence" value="ECO:0007669"/>
    <property type="project" value="TreeGrafter"/>
</dbReference>